<sequence length="129" mass="14563">MIIRDHLDKTNVSQLEVIENIGLEGVDTDPPGMEDPIYFAFDLYAENMLGKTSSMNVELSESSLGRIGRPIDNLESSDAYVDSILKQFDRGAPSNLIEMESWNLFLFDMISIKPKFSIKVNDETIDLEN</sequence>
<proteinExistence type="predicted"/>
<protein>
    <submittedName>
        <fullName evidence="1">Uncharacterized protein</fullName>
    </submittedName>
</protein>
<evidence type="ECO:0000313" key="2">
    <source>
        <dbReference type="Proteomes" id="UP000609346"/>
    </source>
</evidence>
<reference evidence="1 2" key="1">
    <citation type="submission" date="2020-09" db="EMBL/GenBank/DDBJ databases">
        <title>Paenibacillus sp. strain PR3 16S rRNA gene Genome sequencing and assembly.</title>
        <authorList>
            <person name="Kim J."/>
        </authorList>
    </citation>
    <scope>NUCLEOTIDE SEQUENCE [LARGE SCALE GENOMIC DNA]</scope>
    <source>
        <strain evidence="1 2">PR3</strain>
    </source>
</reference>
<name>A0ABR8MYZ1_9BACL</name>
<dbReference type="EMBL" id="JACXZA010000003">
    <property type="protein sequence ID" value="MBD3920256.1"/>
    <property type="molecule type" value="Genomic_DNA"/>
</dbReference>
<dbReference type="RefSeq" id="WP_191204488.1">
    <property type="nucleotide sequence ID" value="NZ_JACXZA010000003.1"/>
</dbReference>
<accession>A0ABR8MYZ1</accession>
<comment type="caution">
    <text evidence="1">The sequence shown here is derived from an EMBL/GenBank/DDBJ whole genome shotgun (WGS) entry which is preliminary data.</text>
</comment>
<gene>
    <name evidence="1" type="ORF">H8B09_15930</name>
</gene>
<evidence type="ECO:0000313" key="1">
    <source>
        <dbReference type="EMBL" id="MBD3920256.1"/>
    </source>
</evidence>
<dbReference type="Proteomes" id="UP000609346">
    <property type="component" value="Unassembled WGS sequence"/>
</dbReference>
<keyword evidence="2" id="KW-1185">Reference proteome</keyword>
<organism evidence="1 2">
    <name type="scientific">Paenibacillus terricola</name>
    <dbReference type="NCBI Taxonomy" id="2763503"/>
    <lineage>
        <taxon>Bacteria</taxon>
        <taxon>Bacillati</taxon>
        <taxon>Bacillota</taxon>
        <taxon>Bacilli</taxon>
        <taxon>Bacillales</taxon>
        <taxon>Paenibacillaceae</taxon>
        <taxon>Paenibacillus</taxon>
    </lineage>
</organism>